<dbReference type="InterPro" id="IPR019786">
    <property type="entry name" value="Zinc_finger_PHD-type_CS"/>
</dbReference>
<dbReference type="InterPro" id="IPR013083">
    <property type="entry name" value="Znf_RING/FYVE/PHD"/>
</dbReference>
<evidence type="ECO:0000256" key="1">
    <source>
        <dbReference type="ARBA" id="ARBA00022723"/>
    </source>
</evidence>
<dbReference type="InterPro" id="IPR001965">
    <property type="entry name" value="Znf_PHD"/>
</dbReference>
<keyword evidence="3" id="KW-0862">Zinc</keyword>
<dbReference type="RefSeq" id="XP_024357994.1">
    <property type="nucleotide sequence ID" value="XM_024502226.2"/>
</dbReference>
<dbReference type="GeneID" id="112273438"/>
<evidence type="ECO:0000259" key="6">
    <source>
        <dbReference type="PROSITE" id="PS50016"/>
    </source>
</evidence>
<dbReference type="PROSITE" id="PS01359">
    <property type="entry name" value="ZF_PHD_1"/>
    <property type="match status" value="1"/>
</dbReference>
<keyword evidence="1" id="KW-0479">Metal-binding</keyword>
<dbReference type="RefSeq" id="XP_073385609.1">
    <property type="nucleotide sequence ID" value="XM_073529508.1"/>
</dbReference>
<feature type="domain" description="PHD-type" evidence="6">
    <location>
        <begin position="268"/>
        <end position="320"/>
    </location>
</feature>
<dbReference type="OrthoDB" id="787137at2759"/>
<dbReference type="RefSeq" id="XP_073385610.1">
    <property type="nucleotide sequence ID" value="XM_073529509.1"/>
</dbReference>
<organism evidence="7">
    <name type="scientific">Physcomitrium patens</name>
    <name type="common">Spreading-leaved earth moss</name>
    <name type="synonym">Physcomitrella patens</name>
    <dbReference type="NCBI Taxonomy" id="3218"/>
    <lineage>
        <taxon>Eukaryota</taxon>
        <taxon>Viridiplantae</taxon>
        <taxon>Streptophyta</taxon>
        <taxon>Embryophyta</taxon>
        <taxon>Bryophyta</taxon>
        <taxon>Bryophytina</taxon>
        <taxon>Bryopsida</taxon>
        <taxon>Funariidae</taxon>
        <taxon>Funariales</taxon>
        <taxon>Funariaceae</taxon>
        <taxon>Physcomitrium</taxon>
    </lineage>
</organism>
<feature type="compositionally biased region" description="Low complexity" evidence="5">
    <location>
        <begin position="8"/>
        <end position="18"/>
    </location>
</feature>
<dbReference type="Gramene" id="Pp3c20_14020V3.1">
    <property type="protein sequence ID" value="Pp3c20_14020V3.1"/>
    <property type="gene ID" value="Pp3c20_14020"/>
</dbReference>
<dbReference type="InterPro" id="IPR056699">
    <property type="entry name" value="DUF7797"/>
</dbReference>
<dbReference type="RefSeq" id="XP_024357996.1">
    <property type="nucleotide sequence ID" value="XM_024502228.2"/>
</dbReference>
<gene>
    <name evidence="8" type="primary">LOC112273438</name>
    <name evidence="7" type="ORF">PHYPA_025105</name>
</gene>
<dbReference type="RefSeq" id="XP_024357995.1">
    <property type="nucleotide sequence ID" value="XM_024502227.2"/>
</dbReference>
<evidence type="ECO:0000256" key="5">
    <source>
        <dbReference type="SAM" id="MobiDB-lite"/>
    </source>
</evidence>
<keyword evidence="9" id="KW-1185">Reference proteome</keyword>
<dbReference type="CDD" id="cd15489">
    <property type="entry name" value="PHD_SF"/>
    <property type="match status" value="1"/>
</dbReference>
<dbReference type="AlphaFoldDB" id="A0A2K1IV62"/>
<dbReference type="InterPro" id="IPR019787">
    <property type="entry name" value="Znf_PHD-finger"/>
</dbReference>
<dbReference type="PROSITE" id="PS50016">
    <property type="entry name" value="ZF_PHD_2"/>
    <property type="match status" value="1"/>
</dbReference>
<keyword evidence="2 4" id="KW-0863">Zinc-finger</keyword>
<protein>
    <recommendedName>
        <fullName evidence="6">PHD-type domain-containing protein</fullName>
    </recommendedName>
</protein>
<dbReference type="SMART" id="SM00249">
    <property type="entry name" value="PHD"/>
    <property type="match status" value="1"/>
</dbReference>
<reference evidence="7 9" key="2">
    <citation type="journal article" date="2018" name="Plant J.">
        <title>The Physcomitrella patens chromosome-scale assembly reveals moss genome structure and evolution.</title>
        <authorList>
            <person name="Lang D."/>
            <person name="Ullrich K.K."/>
            <person name="Murat F."/>
            <person name="Fuchs J."/>
            <person name="Jenkins J."/>
            <person name="Haas F.B."/>
            <person name="Piednoel M."/>
            <person name="Gundlach H."/>
            <person name="Van Bel M."/>
            <person name="Meyberg R."/>
            <person name="Vives C."/>
            <person name="Morata J."/>
            <person name="Symeonidi A."/>
            <person name="Hiss M."/>
            <person name="Muchero W."/>
            <person name="Kamisugi Y."/>
            <person name="Saleh O."/>
            <person name="Blanc G."/>
            <person name="Decker E.L."/>
            <person name="van Gessel N."/>
            <person name="Grimwood J."/>
            <person name="Hayes R.D."/>
            <person name="Graham S.W."/>
            <person name="Gunter L.E."/>
            <person name="McDaniel S.F."/>
            <person name="Hoernstein S.N.W."/>
            <person name="Larsson A."/>
            <person name="Li F.W."/>
            <person name="Perroud P.F."/>
            <person name="Phillips J."/>
            <person name="Ranjan P."/>
            <person name="Rokshar D.S."/>
            <person name="Rothfels C.J."/>
            <person name="Schneider L."/>
            <person name="Shu S."/>
            <person name="Stevenson D.W."/>
            <person name="Thummler F."/>
            <person name="Tillich M."/>
            <person name="Villarreal Aguilar J.C."/>
            <person name="Widiez T."/>
            <person name="Wong G.K."/>
            <person name="Wymore A."/>
            <person name="Zhang Y."/>
            <person name="Zimmer A.D."/>
            <person name="Quatrano R.S."/>
            <person name="Mayer K.F.X."/>
            <person name="Goodstein D."/>
            <person name="Casacuberta J.M."/>
            <person name="Vandepoele K."/>
            <person name="Reski R."/>
            <person name="Cuming A.C."/>
            <person name="Tuskan G.A."/>
            <person name="Maumus F."/>
            <person name="Salse J."/>
            <person name="Schmutz J."/>
            <person name="Rensing S.A."/>
        </authorList>
    </citation>
    <scope>NUCLEOTIDE SEQUENCE [LARGE SCALE GENOMIC DNA]</scope>
    <source>
        <strain evidence="8 9">cv. Gransden 2004</strain>
    </source>
</reference>
<dbReference type="InterPro" id="IPR011011">
    <property type="entry name" value="Znf_FYVE_PHD"/>
</dbReference>
<dbReference type="Gene3D" id="3.30.40.10">
    <property type="entry name" value="Zinc/RING finger domain, C3HC4 (zinc finger)"/>
    <property type="match status" value="1"/>
</dbReference>
<evidence type="ECO:0000256" key="2">
    <source>
        <dbReference type="ARBA" id="ARBA00022771"/>
    </source>
</evidence>
<dbReference type="STRING" id="3218.A0A2K1IV62"/>
<dbReference type="RefSeq" id="XP_024357997.1">
    <property type="nucleotide sequence ID" value="XM_024502229.2"/>
</dbReference>
<evidence type="ECO:0000256" key="3">
    <source>
        <dbReference type="ARBA" id="ARBA00022833"/>
    </source>
</evidence>
<reference evidence="7 9" key="1">
    <citation type="journal article" date="2008" name="Science">
        <title>The Physcomitrella genome reveals evolutionary insights into the conquest of land by plants.</title>
        <authorList>
            <person name="Rensing S."/>
            <person name="Lang D."/>
            <person name="Zimmer A."/>
            <person name="Terry A."/>
            <person name="Salamov A."/>
            <person name="Shapiro H."/>
            <person name="Nishiyama T."/>
            <person name="Perroud P.-F."/>
            <person name="Lindquist E."/>
            <person name="Kamisugi Y."/>
            <person name="Tanahashi T."/>
            <person name="Sakakibara K."/>
            <person name="Fujita T."/>
            <person name="Oishi K."/>
            <person name="Shin-I T."/>
            <person name="Kuroki Y."/>
            <person name="Toyoda A."/>
            <person name="Suzuki Y."/>
            <person name="Hashimoto A."/>
            <person name="Yamaguchi K."/>
            <person name="Sugano A."/>
            <person name="Kohara Y."/>
            <person name="Fujiyama A."/>
            <person name="Anterola A."/>
            <person name="Aoki S."/>
            <person name="Ashton N."/>
            <person name="Barbazuk W.B."/>
            <person name="Barker E."/>
            <person name="Bennetzen J."/>
            <person name="Bezanilla M."/>
            <person name="Blankenship R."/>
            <person name="Cho S.H."/>
            <person name="Dutcher S."/>
            <person name="Estelle M."/>
            <person name="Fawcett J.A."/>
            <person name="Gundlach H."/>
            <person name="Hanada K."/>
            <person name="Heyl A."/>
            <person name="Hicks K.A."/>
            <person name="Hugh J."/>
            <person name="Lohr M."/>
            <person name="Mayer K."/>
            <person name="Melkozernov A."/>
            <person name="Murata T."/>
            <person name="Nelson D."/>
            <person name="Pils B."/>
            <person name="Prigge M."/>
            <person name="Reiss B."/>
            <person name="Renner T."/>
            <person name="Rombauts S."/>
            <person name="Rushton P."/>
            <person name="Sanderfoot A."/>
            <person name="Schween G."/>
            <person name="Shiu S.-H."/>
            <person name="Stueber K."/>
            <person name="Theodoulou F.L."/>
            <person name="Tu H."/>
            <person name="Van de Peer Y."/>
            <person name="Verrier P.J."/>
            <person name="Waters E."/>
            <person name="Wood A."/>
            <person name="Yang L."/>
            <person name="Cove D."/>
            <person name="Cuming A."/>
            <person name="Hasebe M."/>
            <person name="Lucas S."/>
            <person name="Mishler D.B."/>
            <person name="Reski R."/>
            <person name="Grigoriev I."/>
            <person name="Quatrano R.S."/>
            <person name="Boore J.L."/>
        </authorList>
    </citation>
    <scope>NUCLEOTIDE SEQUENCE [LARGE SCALE GENOMIC DNA]</scope>
    <source>
        <strain evidence="8 9">cv. Gransden 2004</strain>
    </source>
</reference>
<evidence type="ECO:0000313" key="9">
    <source>
        <dbReference type="Proteomes" id="UP000006727"/>
    </source>
</evidence>
<sequence length="347" mass="36936">MATHMLVPTSTTIPSSSTQGHPHYVSAGLETGGMDLGGDKVVHGVEVRPEAGDVPIPMKLKREAMGVEMVLKQTAEIGMVLVGMAALRGGAPPAPVEPHLAIKAYSNLEGLAECVAPHDIVSKKSLQSLLQQLILPKNSILPTVSSLTPARDVSTPAILASAAPISAEAVNISGKRSSNSHVTAKPKRASKPGVFKTLIACSKDSQSISSRDGNMLKKLARIRETKTVQPPVDLRHVHQKIASEVSLSKLDIISTASREPASSYIISLVTCDICKNLVNDTTSLVICDGCASGFHLPCLQTNEVLDVPEKIWYCTKCLSANGGRPRQALYDLYAEDLEGLVLEHRGF</sequence>
<dbReference type="Proteomes" id="UP000006727">
    <property type="component" value="Chromosome 20"/>
</dbReference>
<feature type="region of interest" description="Disordered" evidence="5">
    <location>
        <begin position="1"/>
        <end position="24"/>
    </location>
</feature>
<reference evidence="8" key="3">
    <citation type="submission" date="2020-12" db="UniProtKB">
        <authorList>
            <consortium name="EnsemblPlants"/>
        </authorList>
    </citation>
    <scope>IDENTIFICATION</scope>
</reference>
<evidence type="ECO:0000313" key="8">
    <source>
        <dbReference type="EnsemblPlants" id="Pp3c20_14020V3.1"/>
    </source>
</evidence>
<name>A0A2K1IV62_PHYPA</name>
<dbReference type="SUPFAM" id="SSF57903">
    <property type="entry name" value="FYVE/PHD zinc finger"/>
    <property type="match status" value="1"/>
</dbReference>
<proteinExistence type="predicted"/>
<dbReference type="Pfam" id="PF00628">
    <property type="entry name" value="PHD"/>
    <property type="match status" value="1"/>
</dbReference>
<dbReference type="Pfam" id="PF25073">
    <property type="entry name" value="DUF7797"/>
    <property type="match status" value="1"/>
</dbReference>
<dbReference type="EnsemblPlants" id="Pp3c20_14020V3.1">
    <property type="protein sequence ID" value="Pp3c20_14020V3.1"/>
    <property type="gene ID" value="Pp3c20_14020"/>
</dbReference>
<evidence type="ECO:0000256" key="4">
    <source>
        <dbReference type="PROSITE-ProRule" id="PRU00146"/>
    </source>
</evidence>
<dbReference type="PANTHER" id="PTHR47527">
    <property type="entry name" value="RING/FYVE/PHD ZINC FINGER SUPERFAMILY PROTEIN"/>
    <property type="match status" value="1"/>
</dbReference>
<dbReference type="GO" id="GO:0008270">
    <property type="term" value="F:zinc ion binding"/>
    <property type="evidence" value="ECO:0007669"/>
    <property type="project" value="UniProtKB-KW"/>
</dbReference>
<evidence type="ECO:0000313" key="7">
    <source>
        <dbReference type="EMBL" id="PNR33162.1"/>
    </source>
</evidence>
<dbReference type="PANTHER" id="PTHR47527:SF3">
    <property type="entry name" value="RING_FYVE_PHD ZINC FINGER SUPERFAMILY PROTEIN"/>
    <property type="match status" value="1"/>
</dbReference>
<accession>A0A2K1IV62</accession>
<dbReference type="EMBL" id="ABEU02000020">
    <property type="protein sequence ID" value="PNR33162.1"/>
    <property type="molecule type" value="Genomic_DNA"/>
</dbReference>